<accession>A0A949N206</accession>
<keyword evidence="6" id="KW-0472">Membrane</keyword>
<dbReference type="RefSeq" id="WP_211042341.1">
    <property type="nucleotide sequence ID" value="NZ_JAELVF020000001.1"/>
</dbReference>
<feature type="compositionally biased region" description="Low complexity" evidence="5">
    <location>
        <begin position="175"/>
        <end position="201"/>
    </location>
</feature>
<proteinExistence type="inferred from homology"/>
<dbReference type="FunFam" id="3.60.21.10:FF:000028">
    <property type="entry name" value="Putative metallophosphoesterase"/>
    <property type="match status" value="1"/>
</dbReference>
<dbReference type="InterPro" id="IPR029052">
    <property type="entry name" value="Metallo-depent_PP-like"/>
</dbReference>
<gene>
    <name evidence="8" type="ORF">JGS22_012590</name>
</gene>
<dbReference type="InterPro" id="IPR004843">
    <property type="entry name" value="Calcineurin-like_PHP"/>
</dbReference>
<evidence type="ECO:0000313" key="9">
    <source>
        <dbReference type="Proteomes" id="UP000694501"/>
    </source>
</evidence>
<keyword evidence="2" id="KW-0479">Metal-binding</keyword>
<dbReference type="GO" id="GO:0009245">
    <property type="term" value="P:lipid A biosynthetic process"/>
    <property type="evidence" value="ECO:0007669"/>
    <property type="project" value="TreeGrafter"/>
</dbReference>
<dbReference type="Gene3D" id="3.60.21.10">
    <property type="match status" value="1"/>
</dbReference>
<feature type="transmembrane region" description="Helical" evidence="6">
    <location>
        <begin position="40"/>
        <end position="57"/>
    </location>
</feature>
<keyword evidence="3" id="KW-0378">Hydrolase</keyword>
<evidence type="ECO:0000256" key="1">
    <source>
        <dbReference type="ARBA" id="ARBA00001968"/>
    </source>
</evidence>
<evidence type="ECO:0000256" key="3">
    <source>
        <dbReference type="ARBA" id="ARBA00022801"/>
    </source>
</evidence>
<comment type="cofactor">
    <cofactor evidence="1">
        <name>a divalent metal cation</name>
        <dbReference type="ChEBI" id="CHEBI:60240"/>
    </cofactor>
</comment>
<evidence type="ECO:0000256" key="6">
    <source>
        <dbReference type="SAM" id="Phobius"/>
    </source>
</evidence>
<dbReference type="GO" id="GO:0016020">
    <property type="term" value="C:membrane"/>
    <property type="evidence" value="ECO:0007669"/>
    <property type="project" value="GOC"/>
</dbReference>
<dbReference type="AlphaFoldDB" id="A0A949N206"/>
<name>A0A949N206_9ACTN</name>
<dbReference type="Proteomes" id="UP000694501">
    <property type="component" value="Unassembled WGS sequence"/>
</dbReference>
<dbReference type="GO" id="GO:0046872">
    <property type="term" value="F:metal ion binding"/>
    <property type="evidence" value="ECO:0007669"/>
    <property type="project" value="UniProtKB-KW"/>
</dbReference>
<feature type="region of interest" description="Disordered" evidence="5">
    <location>
        <begin position="109"/>
        <end position="244"/>
    </location>
</feature>
<evidence type="ECO:0000256" key="4">
    <source>
        <dbReference type="ARBA" id="ARBA00061089"/>
    </source>
</evidence>
<feature type="compositionally biased region" description="Basic and acidic residues" evidence="5">
    <location>
        <begin position="109"/>
        <end position="119"/>
    </location>
</feature>
<keyword evidence="9" id="KW-1185">Reference proteome</keyword>
<sequence length="520" mass="54319">MFVVVFLVITCVVVSAHWYLWRRLVRDVSVPGGWWRRTGTVLAFAMPSLLVAAMITTRSDVPFALQRTLAWPGLMWFAVVVYLLLTLLVLEAVRPLVLRLLRRRDARRAGADGSERPAAEEAPAALATTGSAHADSAPDRPVTSVAGHTEPAGAADAAPPVEAALGPDSDPACGTATAVADKPATATAAPPADGASPGSDGTNNPDGTPERNGSHRLGTAAPTAPAPSETPATAGRGGCDGPADASRRRFVARAAAITAGTVATVTVGAGTHSVLAAGPKVKRVDVTLAKLPPAADGYRITLISDIHMSPVIGRGVTQRIVERANATDPDLIAIAGDLVDGQVKNLRGAAQPLGRLRAREGVFFATGNHEYYSGYEEWNSHLAGALGIRVLRNEREELRHFDIVGVNDLAGEEHGDAPDLPKALAGRDGKRPAVLIAHQPAMIDEAKQHGVDLQLSGHTHGGQMFPGNFLAALANPTLVGLERYGDTQLYVTRGAGSWGPPVRVGAEPDITVLTLRAGRS</sequence>
<dbReference type="CDD" id="cd07385">
    <property type="entry name" value="MPP_YkuE_C"/>
    <property type="match status" value="1"/>
</dbReference>
<feature type="domain" description="Calcineurin-like phosphoesterase" evidence="7">
    <location>
        <begin position="299"/>
        <end position="461"/>
    </location>
</feature>
<feature type="compositionally biased region" description="Low complexity" evidence="5">
    <location>
        <begin position="219"/>
        <end position="234"/>
    </location>
</feature>
<dbReference type="SUPFAM" id="SSF56300">
    <property type="entry name" value="Metallo-dependent phosphatases"/>
    <property type="match status" value="1"/>
</dbReference>
<reference evidence="8" key="1">
    <citation type="submission" date="2021-06" db="EMBL/GenBank/DDBJ databases">
        <title>Sequencing of actinobacteria type strains.</title>
        <authorList>
            <person name="Nguyen G.-S."/>
            <person name="Wentzel A."/>
        </authorList>
    </citation>
    <scope>NUCLEOTIDE SEQUENCE</scope>
    <source>
        <strain evidence="8">P38-E01</strain>
    </source>
</reference>
<dbReference type="Pfam" id="PF00149">
    <property type="entry name" value="Metallophos"/>
    <property type="match status" value="1"/>
</dbReference>
<dbReference type="InterPro" id="IPR051158">
    <property type="entry name" value="Metallophosphoesterase_sf"/>
</dbReference>
<feature type="compositionally biased region" description="Low complexity" evidence="5">
    <location>
        <begin position="151"/>
        <end position="164"/>
    </location>
</feature>
<keyword evidence="6" id="KW-0812">Transmembrane</keyword>
<evidence type="ECO:0000256" key="2">
    <source>
        <dbReference type="ARBA" id="ARBA00022723"/>
    </source>
</evidence>
<dbReference type="GO" id="GO:0008758">
    <property type="term" value="F:UDP-2,3-diacylglucosamine hydrolase activity"/>
    <property type="evidence" value="ECO:0007669"/>
    <property type="project" value="TreeGrafter"/>
</dbReference>
<organism evidence="8 9">
    <name type="scientific">Streptomyces tardus</name>
    <dbReference type="NCBI Taxonomy" id="2780544"/>
    <lineage>
        <taxon>Bacteria</taxon>
        <taxon>Bacillati</taxon>
        <taxon>Actinomycetota</taxon>
        <taxon>Actinomycetes</taxon>
        <taxon>Kitasatosporales</taxon>
        <taxon>Streptomycetaceae</taxon>
        <taxon>Streptomyces</taxon>
    </lineage>
</organism>
<keyword evidence="6" id="KW-1133">Transmembrane helix</keyword>
<evidence type="ECO:0000313" key="8">
    <source>
        <dbReference type="EMBL" id="MBU7598430.1"/>
    </source>
</evidence>
<evidence type="ECO:0000256" key="5">
    <source>
        <dbReference type="SAM" id="MobiDB-lite"/>
    </source>
</evidence>
<dbReference type="PANTHER" id="PTHR31302:SF31">
    <property type="entry name" value="PHOSPHODIESTERASE YAEI"/>
    <property type="match status" value="1"/>
</dbReference>
<comment type="similarity">
    <text evidence="4">Belongs to the metallophosphoesterase superfamily.</text>
</comment>
<comment type="caution">
    <text evidence="8">The sequence shown here is derived from an EMBL/GenBank/DDBJ whole genome shotgun (WGS) entry which is preliminary data.</text>
</comment>
<dbReference type="PANTHER" id="PTHR31302">
    <property type="entry name" value="TRANSMEMBRANE PROTEIN WITH METALLOPHOSPHOESTERASE DOMAIN-RELATED"/>
    <property type="match status" value="1"/>
</dbReference>
<evidence type="ECO:0000259" key="7">
    <source>
        <dbReference type="Pfam" id="PF00149"/>
    </source>
</evidence>
<feature type="transmembrane region" description="Helical" evidence="6">
    <location>
        <begin position="69"/>
        <end position="90"/>
    </location>
</feature>
<dbReference type="EMBL" id="JAELVF020000001">
    <property type="protein sequence ID" value="MBU7598430.1"/>
    <property type="molecule type" value="Genomic_DNA"/>
</dbReference>
<protein>
    <submittedName>
        <fullName evidence="8">Metallophosphoesterase</fullName>
    </submittedName>
</protein>